<gene>
    <name evidence="2" type="ORF">Bequi_02945</name>
</gene>
<dbReference type="SUPFAM" id="SSF54593">
    <property type="entry name" value="Glyoxalase/Bleomycin resistance protein/Dihydroxybiphenyl dioxygenase"/>
    <property type="match status" value="2"/>
</dbReference>
<dbReference type="InterPro" id="IPR041581">
    <property type="entry name" value="Glyoxalase_6"/>
</dbReference>
<dbReference type="PANTHER" id="PTHR33993">
    <property type="entry name" value="GLYOXALASE-RELATED"/>
    <property type="match status" value="1"/>
</dbReference>
<sequence length="265" mass="28031">MAGRLGQATWLEYLTGSLESGAAFYRRLAGWEIAEGEGAASARQLLATADGEAVASLLDTTGMLCPMGRTIPTKWEVYLQVDDLDARLERARAAGGEVIDGPREAIGGARLAVVADPTGCPVGLWEGEGFAGRESVGAPGTPVWFELMSMDTRASRDFYQAVLDFDYQGMPGSESEPGGEPGYFTNAGGQEATSGLCSAKEWFPAGTSSFWRWYLAVDSMEEAVAVVREMGGKVLDGPMDSPFGIVATIEDPDGATLQILEGPRG</sequence>
<dbReference type="InterPro" id="IPR052164">
    <property type="entry name" value="Anthracycline_SecMetBiosynth"/>
</dbReference>
<name>A0ABT0QYU8_9MICO</name>
<dbReference type="RefSeq" id="WP_249736453.1">
    <property type="nucleotide sequence ID" value="NZ_JAKNCJ010000001.1"/>
</dbReference>
<accession>A0ABT0QYU8</accession>
<organism evidence="2 3">
    <name type="scientific">Brachybacterium equifaecis</name>
    <dbReference type="NCBI Taxonomy" id="2910770"/>
    <lineage>
        <taxon>Bacteria</taxon>
        <taxon>Bacillati</taxon>
        <taxon>Actinomycetota</taxon>
        <taxon>Actinomycetes</taxon>
        <taxon>Micrococcales</taxon>
        <taxon>Dermabacteraceae</taxon>
        <taxon>Brachybacterium</taxon>
    </lineage>
</organism>
<dbReference type="Pfam" id="PF00903">
    <property type="entry name" value="Glyoxalase"/>
    <property type="match status" value="1"/>
</dbReference>
<protein>
    <submittedName>
        <fullName evidence="2">VOC family protein</fullName>
    </submittedName>
</protein>
<comment type="caution">
    <text evidence="2">The sequence shown here is derived from an EMBL/GenBank/DDBJ whole genome shotgun (WGS) entry which is preliminary data.</text>
</comment>
<dbReference type="InterPro" id="IPR037523">
    <property type="entry name" value="VOC_core"/>
</dbReference>
<dbReference type="EMBL" id="JAKNCJ010000001">
    <property type="protein sequence ID" value="MCL6422348.1"/>
    <property type="molecule type" value="Genomic_DNA"/>
</dbReference>
<proteinExistence type="predicted"/>
<reference evidence="2" key="1">
    <citation type="submission" date="2022-02" db="EMBL/GenBank/DDBJ databases">
        <authorList>
            <person name="Lee M."/>
            <person name="Kim S.-J."/>
            <person name="Jung M.-Y."/>
        </authorList>
    </citation>
    <scope>NUCLEOTIDE SEQUENCE</scope>
    <source>
        <strain evidence="2">JHP9</strain>
    </source>
</reference>
<dbReference type="Gene3D" id="3.10.180.10">
    <property type="entry name" value="2,3-Dihydroxybiphenyl 1,2-Dioxygenase, domain 1"/>
    <property type="match status" value="2"/>
</dbReference>
<dbReference type="Proteomes" id="UP001203761">
    <property type="component" value="Unassembled WGS sequence"/>
</dbReference>
<keyword evidence="3" id="KW-1185">Reference proteome</keyword>
<dbReference type="InterPro" id="IPR029068">
    <property type="entry name" value="Glyas_Bleomycin-R_OHBP_Dase"/>
</dbReference>
<feature type="domain" description="VOC" evidence="1">
    <location>
        <begin position="7"/>
        <end position="127"/>
    </location>
</feature>
<dbReference type="Pfam" id="PF18029">
    <property type="entry name" value="Glyoxalase_6"/>
    <property type="match status" value="1"/>
</dbReference>
<evidence type="ECO:0000259" key="1">
    <source>
        <dbReference type="PROSITE" id="PS51819"/>
    </source>
</evidence>
<dbReference type="InterPro" id="IPR004360">
    <property type="entry name" value="Glyas_Fos-R_dOase_dom"/>
</dbReference>
<evidence type="ECO:0000313" key="3">
    <source>
        <dbReference type="Proteomes" id="UP001203761"/>
    </source>
</evidence>
<evidence type="ECO:0000313" key="2">
    <source>
        <dbReference type="EMBL" id="MCL6422348.1"/>
    </source>
</evidence>
<dbReference type="PROSITE" id="PS51819">
    <property type="entry name" value="VOC"/>
    <property type="match status" value="2"/>
</dbReference>
<dbReference type="CDD" id="cd07247">
    <property type="entry name" value="SgaA_N_like"/>
    <property type="match status" value="1"/>
</dbReference>
<dbReference type="PANTHER" id="PTHR33993:SF14">
    <property type="entry name" value="GB|AAF24581.1"/>
    <property type="match status" value="1"/>
</dbReference>
<feature type="domain" description="VOC" evidence="1">
    <location>
        <begin position="141"/>
        <end position="262"/>
    </location>
</feature>